<dbReference type="AlphaFoldDB" id="A0AAV3PRX3"/>
<protein>
    <recommendedName>
        <fullName evidence="1">Reverse transcriptase Ty1/copia-type domain-containing protein</fullName>
    </recommendedName>
</protein>
<evidence type="ECO:0000259" key="1">
    <source>
        <dbReference type="Pfam" id="PF07727"/>
    </source>
</evidence>
<organism evidence="2 3">
    <name type="scientific">Lithospermum erythrorhizon</name>
    <name type="common">Purple gromwell</name>
    <name type="synonym">Lithospermum officinale var. erythrorhizon</name>
    <dbReference type="NCBI Taxonomy" id="34254"/>
    <lineage>
        <taxon>Eukaryota</taxon>
        <taxon>Viridiplantae</taxon>
        <taxon>Streptophyta</taxon>
        <taxon>Embryophyta</taxon>
        <taxon>Tracheophyta</taxon>
        <taxon>Spermatophyta</taxon>
        <taxon>Magnoliopsida</taxon>
        <taxon>eudicotyledons</taxon>
        <taxon>Gunneridae</taxon>
        <taxon>Pentapetalae</taxon>
        <taxon>asterids</taxon>
        <taxon>lamiids</taxon>
        <taxon>Boraginales</taxon>
        <taxon>Boraginaceae</taxon>
        <taxon>Boraginoideae</taxon>
        <taxon>Lithospermeae</taxon>
        <taxon>Lithospermum</taxon>
    </lineage>
</organism>
<reference evidence="2 3" key="1">
    <citation type="submission" date="2024-01" db="EMBL/GenBank/DDBJ databases">
        <title>The complete chloroplast genome sequence of Lithospermum erythrorhizon: insights into the phylogenetic relationship among Boraginaceae species and the maternal lineages of purple gromwells.</title>
        <authorList>
            <person name="Okada T."/>
            <person name="Watanabe K."/>
        </authorList>
    </citation>
    <scope>NUCLEOTIDE SEQUENCE [LARGE SCALE GENOMIC DNA]</scope>
</reference>
<evidence type="ECO:0000313" key="3">
    <source>
        <dbReference type="Proteomes" id="UP001454036"/>
    </source>
</evidence>
<dbReference type="InterPro" id="IPR013103">
    <property type="entry name" value="RVT_2"/>
</dbReference>
<comment type="caution">
    <text evidence="2">The sequence shown here is derived from an EMBL/GenBank/DDBJ whole genome shotgun (WGS) entry which is preliminary data.</text>
</comment>
<feature type="domain" description="Reverse transcriptase Ty1/copia-type" evidence="1">
    <location>
        <begin position="4"/>
        <end position="50"/>
    </location>
</feature>
<keyword evidence="3" id="KW-1185">Reference proteome</keyword>
<sequence length="72" mass="8290">MSANGTWEFSSLPPGKKLISSKWVYKIKLKSDGKIERFKARLVAKGFTQRQLDVNNAFLYGDLMEEVYMKSL</sequence>
<gene>
    <name evidence="2" type="ORF">LIER_37746</name>
</gene>
<accession>A0AAV3PRX3</accession>
<dbReference type="Pfam" id="PF07727">
    <property type="entry name" value="RVT_2"/>
    <property type="match status" value="1"/>
</dbReference>
<evidence type="ECO:0000313" key="2">
    <source>
        <dbReference type="EMBL" id="GAA0153838.1"/>
    </source>
</evidence>
<dbReference type="Proteomes" id="UP001454036">
    <property type="component" value="Unassembled WGS sequence"/>
</dbReference>
<dbReference type="EMBL" id="BAABME010018442">
    <property type="protein sequence ID" value="GAA0153838.1"/>
    <property type="molecule type" value="Genomic_DNA"/>
</dbReference>
<name>A0AAV3PRX3_LITER</name>
<proteinExistence type="predicted"/>